<organism evidence="2 3">
    <name type="scientific">Paenibacillus terreus</name>
    <dbReference type="NCBI Taxonomy" id="1387834"/>
    <lineage>
        <taxon>Bacteria</taxon>
        <taxon>Bacillati</taxon>
        <taxon>Bacillota</taxon>
        <taxon>Bacilli</taxon>
        <taxon>Bacillales</taxon>
        <taxon>Paenibacillaceae</taxon>
        <taxon>Paenibacillus</taxon>
    </lineage>
</organism>
<dbReference type="EMBL" id="JBHILM010000027">
    <property type="protein sequence ID" value="MFB5683509.1"/>
    <property type="molecule type" value="Genomic_DNA"/>
</dbReference>
<dbReference type="RefSeq" id="WP_375527235.1">
    <property type="nucleotide sequence ID" value="NZ_JBHILM010000027.1"/>
</dbReference>
<gene>
    <name evidence="2" type="ORF">ACE3NQ_21565</name>
</gene>
<comment type="caution">
    <text evidence="2">The sequence shown here is derived from an EMBL/GenBank/DDBJ whole genome shotgun (WGS) entry which is preliminary data.</text>
</comment>
<proteinExistence type="predicted"/>
<evidence type="ECO:0000256" key="1">
    <source>
        <dbReference type="SAM" id="Phobius"/>
    </source>
</evidence>
<keyword evidence="1" id="KW-1133">Transmembrane helix</keyword>
<sequence>MKFIGGEASVMLTAAQQETGTTESGTTTEQTTDYVYHEPERTYTGLIIGIILILVIVGARIAFSVWAKKHK</sequence>
<feature type="transmembrane region" description="Helical" evidence="1">
    <location>
        <begin position="43"/>
        <end position="63"/>
    </location>
</feature>
<keyword evidence="1" id="KW-0812">Transmembrane</keyword>
<evidence type="ECO:0000313" key="3">
    <source>
        <dbReference type="Proteomes" id="UP001580407"/>
    </source>
</evidence>
<name>A0ABV5BDQ1_9BACL</name>
<keyword evidence="3" id="KW-1185">Reference proteome</keyword>
<protein>
    <submittedName>
        <fullName evidence="2">Uncharacterized protein</fullName>
    </submittedName>
</protein>
<reference evidence="2 3" key="1">
    <citation type="submission" date="2024-09" db="EMBL/GenBank/DDBJ databases">
        <authorList>
            <person name="Ruan L."/>
        </authorList>
    </citation>
    <scope>NUCLEOTIDE SEQUENCE [LARGE SCALE GENOMIC DNA]</scope>
    <source>
        <strain evidence="2 3">D33</strain>
    </source>
</reference>
<accession>A0ABV5BDQ1</accession>
<dbReference type="Proteomes" id="UP001580407">
    <property type="component" value="Unassembled WGS sequence"/>
</dbReference>
<keyword evidence="1" id="KW-0472">Membrane</keyword>
<evidence type="ECO:0000313" key="2">
    <source>
        <dbReference type="EMBL" id="MFB5683509.1"/>
    </source>
</evidence>